<dbReference type="RefSeq" id="WP_170193229.1">
    <property type="nucleotide sequence ID" value="NZ_JABBNB010000005.1"/>
</dbReference>
<dbReference type="Pfam" id="PF17765">
    <property type="entry name" value="MLTR_LBD"/>
    <property type="match status" value="1"/>
</dbReference>
<dbReference type="CDD" id="cd00093">
    <property type="entry name" value="HTH_XRE"/>
    <property type="match status" value="1"/>
</dbReference>
<dbReference type="SMART" id="SM00530">
    <property type="entry name" value="HTH_XRE"/>
    <property type="match status" value="1"/>
</dbReference>
<keyword evidence="3" id="KW-1185">Reference proteome</keyword>
<dbReference type="PANTHER" id="PTHR35010">
    <property type="entry name" value="BLL4672 PROTEIN-RELATED"/>
    <property type="match status" value="1"/>
</dbReference>
<proteinExistence type="predicted"/>
<comment type="caution">
    <text evidence="2">The sequence shown here is derived from an EMBL/GenBank/DDBJ whole genome shotgun (WGS) entry which is preliminary data.</text>
</comment>
<dbReference type="InterPro" id="IPR010982">
    <property type="entry name" value="Lambda_DNA-bd_dom_sf"/>
</dbReference>
<protein>
    <submittedName>
        <fullName evidence="2">Helix-turn-helix domain-containing protein</fullName>
    </submittedName>
</protein>
<dbReference type="Gene3D" id="3.30.450.180">
    <property type="match status" value="1"/>
</dbReference>
<dbReference type="InterPro" id="IPR041413">
    <property type="entry name" value="MLTR_LBD"/>
</dbReference>
<dbReference type="InterPro" id="IPR001387">
    <property type="entry name" value="Cro/C1-type_HTH"/>
</dbReference>
<dbReference type="AlphaFoldDB" id="A0A848KW77"/>
<dbReference type="Proteomes" id="UP000550729">
    <property type="component" value="Unassembled WGS sequence"/>
</dbReference>
<reference evidence="2 3" key="1">
    <citation type="submission" date="2020-04" db="EMBL/GenBank/DDBJ databases">
        <title>Gordonia sp. nov. TBRC 11910.</title>
        <authorList>
            <person name="Suriyachadkun C."/>
        </authorList>
    </citation>
    <scope>NUCLEOTIDE SEQUENCE [LARGE SCALE GENOMIC DNA]</scope>
    <source>
        <strain evidence="2 3">TBRC 11910</strain>
    </source>
</reference>
<name>A0A848KW77_9ACTN</name>
<gene>
    <name evidence="2" type="ORF">HH308_05725</name>
</gene>
<evidence type="ECO:0000313" key="2">
    <source>
        <dbReference type="EMBL" id="NMO00713.1"/>
    </source>
</evidence>
<dbReference type="SUPFAM" id="SSF47413">
    <property type="entry name" value="lambda repressor-like DNA-binding domains"/>
    <property type="match status" value="1"/>
</dbReference>
<dbReference type="GO" id="GO:0003677">
    <property type="term" value="F:DNA binding"/>
    <property type="evidence" value="ECO:0007669"/>
    <property type="project" value="InterPro"/>
</dbReference>
<evidence type="ECO:0000259" key="1">
    <source>
        <dbReference type="PROSITE" id="PS50943"/>
    </source>
</evidence>
<accession>A0A848KW77</accession>
<dbReference type="Gene3D" id="1.10.260.40">
    <property type="entry name" value="lambda repressor-like DNA-binding domains"/>
    <property type="match status" value="1"/>
</dbReference>
<dbReference type="EMBL" id="JABBNB010000005">
    <property type="protein sequence ID" value="NMO00713.1"/>
    <property type="molecule type" value="Genomic_DNA"/>
</dbReference>
<evidence type="ECO:0000313" key="3">
    <source>
        <dbReference type="Proteomes" id="UP000550729"/>
    </source>
</evidence>
<sequence>MSSGPIGTGPAAELANLLRTRRAELQPVDVGLPAGRRRRTPGLRREEVALLAAVSPTYYSLLERGRASHPSPQVLDALASALRFSDAERDYVHALNAGNERPARSPSQPEVLAPGLAQLVDRQDPFPAYVTGRRWDVLASNRAARLLWTDWTTIAPENRNMLWWMFTSPQARAVFPDWEHEASAQLGRFRAAAARHVGEREFTELIDRLLSASPQAWEWWLDHDVEALGGGAKCLRHKELGQIRLDHVVLQVAGALEQKLVIFTPGADDVRRIADLIERG</sequence>
<dbReference type="PANTHER" id="PTHR35010:SF2">
    <property type="entry name" value="BLL4672 PROTEIN"/>
    <property type="match status" value="1"/>
</dbReference>
<dbReference type="Pfam" id="PF13560">
    <property type="entry name" value="HTH_31"/>
    <property type="match status" value="1"/>
</dbReference>
<dbReference type="PROSITE" id="PS50943">
    <property type="entry name" value="HTH_CROC1"/>
    <property type="match status" value="1"/>
</dbReference>
<organism evidence="2 3">
    <name type="scientific">Gordonia asplenii</name>
    <dbReference type="NCBI Taxonomy" id="2725283"/>
    <lineage>
        <taxon>Bacteria</taxon>
        <taxon>Bacillati</taxon>
        <taxon>Actinomycetota</taxon>
        <taxon>Actinomycetes</taxon>
        <taxon>Mycobacteriales</taxon>
        <taxon>Gordoniaceae</taxon>
        <taxon>Gordonia</taxon>
    </lineage>
</organism>
<feature type="domain" description="HTH cro/C1-type" evidence="1">
    <location>
        <begin position="42"/>
        <end position="89"/>
    </location>
</feature>